<dbReference type="Proteomes" id="UP001241848">
    <property type="component" value="Unassembled WGS sequence"/>
</dbReference>
<keyword evidence="2" id="KW-1185">Reference proteome</keyword>
<organism evidence="1 2">
    <name type="scientific">Paenibacillus zeirhizosphaerae</name>
    <dbReference type="NCBI Taxonomy" id="2987519"/>
    <lineage>
        <taxon>Bacteria</taxon>
        <taxon>Bacillati</taxon>
        <taxon>Bacillota</taxon>
        <taxon>Bacilli</taxon>
        <taxon>Bacillales</taxon>
        <taxon>Paenibacillaceae</taxon>
        <taxon>Paenibacillus</taxon>
    </lineage>
</organism>
<evidence type="ECO:0000313" key="1">
    <source>
        <dbReference type="EMBL" id="MDP4095558.1"/>
    </source>
</evidence>
<dbReference type="RefSeq" id="WP_305753200.1">
    <property type="nucleotide sequence ID" value="NZ_JAPCKK010000004.1"/>
</dbReference>
<gene>
    <name evidence="1" type="ORF">OIN60_01970</name>
</gene>
<reference evidence="1 2" key="1">
    <citation type="submission" date="2022-10" db="EMBL/GenBank/DDBJ databases">
        <title>Paenibacillus description and whole genome data of maize root bacterial community.</title>
        <authorList>
            <person name="Marton D."/>
            <person name="Farkas M."/>
            <person name="Cserhati M."/>
        </authorList>
    </citation>
    <scope>NUCLEOTIDE SEQUENCE [LARGE SCALE GENOMIC DNA]</scope>
    <source>
        <strain evidence="1 2">P96</strain>
    </source>
</reference>
<protein>
    <submittedName>
        <fullName evidence="1">Uncharacterized protein</fullName>
    </submittedName>
</protein>
<sequence length="45" mass="5142">MKDWNEENVRELTGVGLNQLTSEVDRILYKMIDGKMGKLGVAYLI</sequence>
<proteinExistence type="predicted"/>
<evidence type="ECO:0000313" key="2">
    <source>
        <dbReference type="Proteomes" id="UP001241848"/>
    </source>
</evidence>
<name>A0ABT9FLF8_9BACL</name>
<accession>A0ABT9FLF8</accession>
<comment type="caution">
    <text evidence="1">The sequence shown here is derived from an EMBL/GenBank/DDBJ whole genome shotgun (WGS) entry which is preliminary data.</text>
</comment>
<dbReference type="EMBL" id="JAPCKK010000004">
    <property type="protein sequence ID" value="MDP4095558.1"/>
    <property type="molecule type" value="Genomic_DNA"/>
</dbReference>